<evidence type="ECO:0000313" key="3">
    <source>
        <dbReference type="EMBL" id="RYO90254.1"/>
    </source>
</evidence>
<dbReference type="SUPFAM" id="SSF81383">
    <property type="entry name" value="F-box domain"/>
    <property type="match status" value="1"/>
</dbReference>
<protein>
    <recommendedName>
        <fullName evidence="2">F-box domain-containing protein</fullName>
    </recommendedName>
</protein>
<dbReference type="InterPro" id="IPR036047">
    <property type="entry name" value="F-box-like_dom_sf"/>
</dbReference>
<name>A0ABY0HCF1_9PEZI</name>
<keyword evidence="4" id="KW-1185">Reference proteome</keyword>
<dbReference type="InterPro" id="IPR001810">
    <property type="entry name" value="F-box_dom"/>
</dbReference>
<evidence type="ECO:0000259" key="2">
    <source>
        <dbReference type="PROSITE" id="PS50181"/>
    </source>
</evidence>
<dbReference type="PROSITE" id="PS50181">
    <property type="entry name" value="FBOX"/>
    <property type="match status" value="1"/>
</dbReference>
<accession>A0ABY0HCF1</accession>
<dbReference type="Proteomes" id="UP000294003">
    <property type="component" value="Unassembled WGS sequence"/>
</dbReference>
<reference evidence="3 4" key="1">
    <citation type="submission" date="2018-06" db="EMBL/GenBank/DDBJ databases">
        <title>Complete Genomes of Monosporascus.</title>
        <authorList>
            <person name="Robinson A.J."/>
            <person name="Natvig D.O."/>
        </authorList>
    </citation>
    <scope>NUCLEOTIDE SEQUENCE [LARGE SCALE GENOMIC DNA]</scope>
    <source>
        <strain evidence="3 4">CBS 609.92</strain>
    </source>
</reference>
<dbReference type="EMBL" id="QJNS01000059">
    <property type="protein sequence ID" value="RYO90254.1"/>
    <property type="molecule type" value="Genomic_DNA"/>
</dbReference>
<organism evidence="3 4">
    <name type="scientific">Monosporascus cannonballus</name>
    <dbReference type="NCBI Taxonomy" id="155416"/>
    <lineage>
        <taxon>Eukaryota</taxon>
        <taxon>Fungi</taxon>
        <taxon>Dikarya</taxon>
        <taxon>Ascomycota</taxon>
        <taxon>Pezizomycotina</taxon>
        <taxon>Sordariomycetes</taxon>
        <taxon>Xylariomycetidae</taxon>
        <taxon>Xylariales</taxon>
        <taxon>Xylariales incertae sedis</taxon>
        <taxon>Monosporascus</taxon>
    </lineage>
</organism>
<evidence type="ECO:0000313" key="4">
    <source>
        <dbReference type="Proteomes" id="UP000294003"/>
    </source>
</evidence>
<feature type="compositionally biased region" description="Acidic residues" evidence="1">
    <location>
        <begin position="478"/>
        <end position="491"/>
    </location>
</feature>
<feature type="region of interest" description="Disordered" evidence="1">
    <location>
        <begin position="312"/>
        <end position="343"/>
    </location>
</feature>
<dbReference type="Pfam" id="PF00646">
    <property type="entry name" value="F-box"/>
    <property type="match status" value="1"/>
</dbReference>
<feature type="region of interest" description="Disordered" evidence="1">
    <location>
        <begin position="467"/>
        <end position="491"/>
    </location>
</feature>
<comment type="caution">
    <text evidence="3">The sequence shown here is derived from an EMBL/GenBank/DDBJ whole genome shotgun (WGS) entry which is preliminary data.</text>
</comment>
<evidence type="ECO:0000256" key="1">
    <source>
        <dbReference type="SAM" id="MobiDB-lite"/>
    </source>
</evidence>
<proteinExistence type="predicted"/>
<feature type="domain" description="F-box" evidence="2">
    <location>
        <begin position="8"/>
        <end position="57"/>
    </location>
</feature>
<sequence length="491" mass="55725">MDSQSSSSSLLLSMPLEVLLHISSSLTTPEYGVLRRVCKHLEASFFNSFAREFFSKRQFMFTEFSLQALVDISRSRFAPSLKYLIISVERPTTTMLTESDVRVRNTGQYERFNRFKEEFMSHQFLKSTGRDFELLAEALQNLSGLRTVGVRNYSSRGRFRDGDSARWSSYGAPTLYQETGLRPRNNSFPEQSLYQCHVFQTVLRALGKSPKANVERFEVILMNETLSDQAFYIPQQLEPTLAPVLANLKALYLDLDDRFPPTRFASGDDVQCCYSVALMGFLSRLPALEQLRLNFQQYDPVHASELLQWLSKRPNDPKDSSGTALPDQPALQAANTPKPPPPPVEFTRLNQIDLGFIIVKPHILVELYKRYRSTLRSISLHKVTLEPANMIQKVNIWAKLFGTISESGLDLSSISLRLLKQAYSHFGAWPVTFKDAAPDSEKNWAGSDLGCALRELRDAVVVNWPEESDYSGHSDVSEVSDEEAEMDEDEN</sequence>
<gene>
    <name evidence="3" type="ORF">DL762_002776</name>
</gene>